<name>A0A4Z1BQF7_9FLAO</name>
<keyword evidence="2" id="KW-1185">Reference proteome</keyword>
<dbReference type="OrthoDB" id="3078827at2"/>
<dbReference type="RefSeq" id="WP_135836046.1">
    <property type="nucleotide sequence ID" value="NZ_SRPE01000008.1"/>
</dbReference>
<dbReference type="Proteomes" id="UP000297998">
    <property type="component" value="Unassembled WGS sequence"/>
</dbReference>
<dbReference type="AlphaFoldDB" id="A0A4Z1BQF7"/>
<sequence length="698" mass="77809">MMRTYGSDQIKINNHYLNTRSKELRYALFVTDKSSSTGQAGYMRLNGQFGYVYKNALPKTAAHELGHGIFKLEHPTASNTKLLMDYSTSEILSHKDWEQIGDPAFKFYGFQDQSEGEHIDKEFILNEDGNFISPSGELVFLKEGTKISFLCNEPNLNGYNGVLYGFETKDGKRWVSDIAIALNELNSSSGTFKGYFQVSQASNSWAKDTKGNRILYNQDISNLKTGEQNIHFIHAVRDQDKIIYTILQQSVNITTDWLPKNKTFSGSKYKERDYNTSLGVIETITSTGCKSTPQEEKGTLVDTIKKDGYTLTIYKNETTGKFTVEVQLLGKPANATIAEQKSALEAQIKQLAEEKLNKLGGLDGTPEKGFREQTEDGGEFYVKDMNGREWLKTIGDLGESIWETAAMPKEYWNKDEAYDKANIHIPPTFAGVSDGVIDEVTGYPQLAKLAYDVSTKQEVRNGIWNSVKNISPSSVYASAESAVKNKIANYNFSDKPYLGYHEIGKDGVQVVSMAMGAGFFKKGADALEEGTKDVAKKIEKEVKKDIEKAFLNNIDDVINNLKKKAKYVLEGTGEYNVVKGHHPLAKKAFEGVENYDYKKAFSIKPSSLEDAWKTVNSGIPQNIHAKVTGNQNALYSAWRKENPLKQMEIGEMADIEIKAMVNAGIPEDIATGWVVKGLEDLQSKGVKSIANIPWNGVN</sequence>
<proteinExistence type="predicted"/>
<evidence type="ECO:0000313" key="1">
    <source>
        <dbReference type="EMBL" id="TGN26072.1"/>
    </source>
</evidence>
<evidence type="ECO:0000313" key="2">
    <source>
        <dbReference type="Proteomes" id="UP000297998"/>
    </source>
</evidence>
<organism evidence="1 2">
    <name type="scientific">Empedobacter tilapiae</name>
    <dbReference type="NCBI Taxonomy" id="2491114"/>
    <lineage>
        <taxon>Bacteria</taxon>
        <taxon>Pseudomonadati</taxon>
        <taxon>Bacteroidota</taxon>
        <taxon>Flavobacteriia</taxon>
        <taxon>Flavobacteriales</taxon>
        <taxon>Weeksellaceae</taxon>
        <taxon>Empedobacter</taxon>
    </lineage>
</organism>
<reference evidence="1 2" key="1">
    <citation type="submission" date="2019-03" db="EMBL/GenBank/DDBJ databases">
        <title>Empedobacter tilapiae sp. nov., isolated from an intestine of Nile tilapia Oreochromis niloticus.</title>
        <authorList>
            <person name="Kim Y.-O."/>
            <person name="Yoon J.-H."/>
        </authorList>
    </citation>
    <scope>NUCLEOTIDE SEQUENCE [LARGE SCALE GENOMIC DNA]</scope>
    <source>
        <strain evidence="1 2">MRS2</strain>
    </source>
</reference>
<dbReference type="EMBL" id="SRPE01000008">
    <property type="protein sequence ID" value="TGN26072.1"/>
    <property type="molecule type" value="Genomic_DNA"/>
</dbReference>
<comment type="caution">
    <text evidence="1">The sequence shown here is derived from an EMBL/GenBank/DDBJ whole genome shotgun (WGS) entry which is preliminary data.</text>
</comment>
<gene>
    <name evidence="1" type="ORF">E4J94_12005</name>
</gene>
<accession>A0A4Z1BQF7</accession>
<protein>
    <submittedName>
        <fullName evidence="1">Uncharacterized protein</fullName>
    </submittedName>
</protein>